<dbReference type="InterPro" id="IPR010499">
    <property type="entry name" value="AraC_E-bd"/>
</dbReference>
<dbReference type="EMBL" id="FNTB01000001">
    <property type="protein sequence ID" value="SEC08887.1"/>
    <property type="molecule type" value="Genomic_DNA"/>
</dbReference>
<dbReference type="Proteomes" id="UP000183038">
    <property type="component" value="Unassembled WGS sequence"/>
</dbReference>
<dbReference type="Gene3D" id="3.20.80.10">
    <property type="entry name" value="Regulatory factor, effector binding domain"/>
    <property type="match status" value="1"/>
</dbReference>
<dbReference type="Pfam" id="PF06445">
    <property type="entry name" value="GyrI-like"/>
    <property type="match status" value="1"/>
</dbReference>
<reference evidence="2 3" key="1">
    <citation type="submission" date="2016-10" db="EMBL/GenBank/DDBJ databases">
        <authorList>
            <person name="de Groot N.N."/>
        </authorList>
    </citation>
    <scope>NUCLEOTIDE SEQUENCE [LARGE SCALE GENOMIC DNA]</scope>
    <source>
        <strain evidence="2 3">MAR_2009_71</strain>
    </source>
</reference>
<dbReference type="InterPro" id="IPR053182">
    <property type="entry name" value="YobU-like_regulator"/>
</dbReference>
<organism evidence="2 3">
    <name type="scientific">Maribacter dokdonensis</name>
    <dbReference type="NCBI Taxonomy" id="320912"/>
    <lineage>
        <taxon>Bacteria</taxon>
        <taxon>Pseudomonadati</taxon>
        <taxon>Bacteroidota</taxon>
        <taxon>Flavobacteriia</taxon>
        <taxon>Flavobacteriales</taxon>
        <taxon>Flavobacteriaceae</taxon>
        <taxon>Maribacter</taxon>
    </lineage>
</organism>
<protein>
    <submittedName>
        <fullName evidence="2">AraC family transcriptional regulator</fullName>
    </submittedName>
</protein>
<dbReference type="AlphaFoldDB" id="A0A1H4PN88"/>
<dbReference type="SMART" id="SM00871">
    <property type="entry name" value="AraC_E_bind"/>
    <property type="match status" value="1"/>
</dbReference>
<dbReference type="InterPro" id="IPR011256">
    <property type="entry name" value="Reg_factor_effector_dom_sf"/>
</dbReference>
<dbReference type="PANTHER" id="PTHR36444:SF2">
    <property type="entry name" value="TRANSCRIPTIONAL REGULATOR PROTEIN YOBU-RELATED"/>
    <property type="match status" value="1"/>
</dbReference>
<feature type="domain" description="AraC effector-binding" evidence="1">
    <location>
        <begin position="13"/>
        <end position="169"/>
    </location>
</feature>
<proteinExistence type="predicted"/>
<evidence type="ECO:0000259" key="1">
    <source>
        <dbReference type="SMART" id="SM00871"/>
    </source>
</evidence>
<gene>
    <name evidence="2" type="ORF">SAMN05192540_2322</name>
</gene>
<dbReference type="SUPFAM" id="SSF55136">
    <property type="entry name" value="Probable bacterial effector-binding domain"/>
    <property type="match status" value="1"/>
</dbReference>
<evidence type="ECO:0000313" key="3">
    <source>
        <dbReference type="Proteomes" id="UP000183038"/>
    </source>
</evidence>
<name>A0A1H4PN88_9FLAO</name>
<sequence>MNFLSLENSCRNMTPKIITLKEKKLIGLSAEMSLLDNKTPQLWKTFRQRSKEVDHRASEDFISLQQYPSHYFEEFSPSSEFVKWACVDVDEVNNIPEGMNMLLLETGLYAVFHYTGSAQNAPAFFQYIYGEWIPNSKYQLDDRPHFEVLGATYKNNDPNSEEEVWIPIKAK</sequence>
<dbReference type="PANTHER" id="PTHR36444">
    <property type="entry name" value="TRANSCRIPTIONAL REGULATOR PROTEIN YOBU-RELATED"/>
    <property type="match status" value="1"/>
</dbReference>
<accession>A0A1H4PN88</accession>
<dbReference type="InterPro" id="IPR029442">
    <property type="entry name" value="GyrI-like"/>
</dbReference>
<dbReference type="RefSeq" id="WP_254780410.1">
    <property type="nucleotide sequence ID" value="NZ_FNTB01000001.1"/>
</dbReference>
<evidence type="ECO:0000313" key="2">
    <source>
        <dbReference type="EMBL" id="SEC08887.1"/>
    </source>
</evidence>